<sequence length="640" mass="70852">MKKAFAFLAFLLLLAWPGLLPAQEQSTTLSLGYQWVTLSGSQETYRSQVDEDDGLVLDQLHLNLTDGGWFDTLNLSASGFGGSPTGSLRFTAAQRQAYRLSLNYHRGRRVSELLDFANPLAGAGVFPGQHTAHGVLDRFDLNVELFPGKTIMPLFSYQYVRDRAEGTTTVHLGQDEFLLGGSTFYRTHEFQAGVGLHLGFLDAVVLQGWRNQDGKSRFALFPGAGQGNNRRPVLDRDVTLSSFKRSNRYSTDAPYTTAVVSARLASFARLSGRYVYQDTETDSRLSEQAAGSLVSFKLQRFFQGFAEAALGEAKAPNWRGEGKLELTLPAGFAFTATYGQRHRELSGWSLLQDTYLGTINFSGYQGGDVTKLLTARTALTRDEKESVGTLVSPRFGPVSVWASFGTTKQEFTIEPDAQEIVVPGNQGGYFEREVDRLGAGLNVNAGPFLLSVDYRKDSADRVVLRTDVLESKKLRARAQVKLGIFELAANAEKLDANNDIPNNAYDVSGKDWTAELRVNPTEAFSFWGAYGKFKTDTSIVIRRPEDFTLASSLYSEDGSLKEGGLSYRSKAFVGEAGYWKLENEGSRGLSYDRAFARVEVPLESGLGLGFEAARYKYEQTAFTLANYTAKRYLFLVRYQK</sequence>
<name>A0A062XYL8_9BACT</name>
<keyword evidence="3" id="KW-1185">Reference proteome</keyword>
<evidence type="ECO:0000256" key="1">
    <source>
        <dbReference type="SAM" id="SignalP"/>
    </source>
</evidence>
<proteinExistence type="predicted"/>
<dbReference type="Gene3D" id="2.40.160.10">
    <property type="entry name" value="Porin"/>
    <property type="match status" value="1"/>
</dbReference>
<protein>
    <submittedName>
        <fullName evidence="2">Uncharacterized protein</fullName>
    </submittedName>
</protein>
<gene>
    <name evidence="2" type="ORF">EG19_05260</name>
</gene>
<dbReference type="AlphaFoldDB" id="A0A062XYL8"/>
<organism evidence="2 3">
    <name type="scientific">Thermoanaerobaculum aquaticum</name>
    <dbReference type="NCBI Taxonomy" id="1312852"/>
    <lineage>
        <taxon>Bacteria</taxon>
        <taxon>Pseudomonadati</taxon>
        <taxon>Acidobacteriota</taxon>
        <taxon>Thermoanaerobaculia</taxon>
        <taxon>Thermoanaerobaculales</taxon>
        <taxon>Thermoanaerobaculaceae</taxon>
        <taxon>Thermoanaerobaculum</taxon>
    </lineage>
</organism>
<evidence type="ECO:0000313" key="2">
    <source>
        <dbReference type="EMBL" id="KDA53610.1"/>
    </source>
</evidence>
<evidence type="ECO:0000313" key="3">
    <source>
        <dbReference type="Proteomes" id="UP000027284"/>
    </source>
</evidence>
<keyword evidence="1" id="KW-0732">Signal</keyword>
<dbReference type="STRING" id="1312852.EG19_05260"/>
<comment type="caution">
    <text evidence="2">The sequence shown here is derived from an EMBL/GenBank/DDBJ whole genome shotgun (WGS) entry which is preliminary data.</text>
</comment>
<dbReference type="EMBL" id="JMFG01000020">
    <property type="protein sequence ID" value="KDA53610.1"/>
    <property type="molecule type" value="Genomic_DNA"/>
</dbReference>
<feature type="chain" id="PRO_5001616480" evidence="1">
    <location>
        <begin position="23"/>
        <end position="640"/>
    </location>
</feature>
<dbReference type="Proteomes" id="UP000027284">
    <property type="component" value="Unassembled WGS sequence"/>
</dbReference>
<reference evidence="2 3" key="1">
    <citation type="submission" date="2014-04" db="EMBL/GenBank/DDBJ databases">
        <title>The Genome Sequence of Thermoanaerobaculum aquaticum MP-01, The First Cultivated Group 23 Acidobacterium.</title>
        <authorList>
            <person name="Stamps B.W."/>
            <person name="Losey N.A."/>
            <person name="Lawson P.A."/>
            <person name="Stevenson B.S."/>
        </authorList>
    </citation>
    <scope>NUCLEOTIDE SEQUENCE [LARGE SCALE GENOMIC DNA]</scope>
    <source>
        <strain evidence="2 3">MP-01</strain>
    </source>
</reference>
<feature type="signal peptide" evidence="1">
    <location>
        <begin position="1"/>
        <end position="22"/>
    </location>
</feature>
<accession>A0A062XYL8</accession>
<dbReference type="InterPro" id="IPR023614">
    <property type="entry name" value="Porin_dom_sf"/>
</dbReference>
<dbReference type="RefSeq" id="WP_038049456.1">
    <property type="nucleotide sequence ID" value="NZ_JMFG01000020.1"/>
</dbReference>